<proteinExistence type="predicted"/>
<feature type="domain" description="J" evidence="4">
    <location>
        <begin position="290"/>
        <end position="376"/>
    </location>
</feature>
<evidence type="ECO:0000313" key="5">
    <source>
        <dbReference type="EMBL" id="QHT88706.1"/>
    </source>
</evidence>
<dbReference type="Pfam" id="PF00226">
    <property type="entry name" value="DnaJ"/>
    <property type="match status" value="1"/>
</dbReference>
<name>A0A6C0I8P2_9ZZZZ</name>
<dbReference type="SUPFAM" id="SSF46565">
    <property type="entry name" value="Chaperone J-domain"/>
    <property type="match status" value="1"/>
</dbReference>
<evidence type="ECO:0000256" key="3">
    <source>
        <dbReference type="SAM" id="MobiDB-lite"/>
    </source>
</evidence>
<evidence type="ECO:0000259" key="4">
    <source>
        <dbReference type="PROSITE" id="PS50076"/>
    </source>
</evidence>
<dbReference type="InterPro" id="IPR036770">
    <property type="entry name" value="Ankyrin_rpt-contain_sf"/>
</dbReference>
<accession>A0A6C0I8P2</accession>
<dbReference type="PROSITE" id="PS50088">
    <property type="entry name" value="ANK_REPEAT"/>
    <property type="match status" value="2"/>
</dbReference>
<dbReference type="CDD" id="cd06257">
    <property type="entry name" value="DnaJ"/>
    <property type="match status" value="1"/>
</dbReference>
<dbReference type="SMART" id="SM00248">
    <property type="entry name" value="ANK"/>
    <property type="match status" value="3"/>
</dbReference>
<dbReference type="Gene3D" id="1.10.287.110">
    <property type="entry name" value="DnaJ domain"/>
    <property type="match status" value="1"/>
</dbReference>
<dbReference type="Gene3D" id="1.25.40.20">
    <property type="entry name" value="Ankyrin repeat-containing domain"/>
    <property type="match status" value="1"/>
</dbReference>
<dbReference type="PANTHER" id="PTHR24193:SF121">
    <property type="entry name" value="ADA2A-CONTAINING COMPLEX COMPONENT 3, ISOFORM D"/>
    <property type="match status" value="1"/>
</dbReference>
<dbReference type="Pfam" id="PF12796">
    <property type="entry name" value="Ank_2"/>
    <property type="match status" value="1"/>
</dbReference>
<feature type="region of interest" description="Disordered" evidence="3">
    <location>
        <begin position="213"/>
        <end position="250"/>
    </location>
</feature>
<dbReference type="InterPro" id="IPR050663">
    <property type="entry name" value="Ankyrin-SOCS_Box"/>
</dbReference>
<dbReference type="InterPro" id="IPR036869">
    <property type="entry name" value="J_dom_sf"/>
</dbReference>
<dbReference type="GO" id="GO:0000976">
    <property type="term" value="F:transcription cis-regulatory region binding"/>
    <property type="evidence" value="ECO:0007669"/>
    <property type="project" value="TreeGrafter"/>
</dbReference>
<dbReference type="AlphaFoldDB" id="A0A6C0I8P2"/>
<sequence length="407" mass="46312">MTNKLGGGAIAGIVISSLCVTASIARIGYALINQTNSDDEEEVVVSAIPTHIEQESEPEPKSEPTPEDIQNFFALVKEGNDSECKKMLDNLSKDGQSKLVNAKDKFGDTPLHVAIQFNKTNMLKMLIDAGANPNLENRNTLTPLMSALLISGNPEAIKILAENGANLDTEDNGKPSPLEYAKYGYKRPNSSKIIKTLIDAGAKENPNSIYNQQREQAEKVKKEEAQEQKARYEREQLRQETPEQQEEREQEYRKKWADQWKREQEQREREQRGQGQQEETEDLKTSIENESYKILGLPKGASEEDVKKNYKELAIKYHPDKTSGETPERIERANGIFKSIALANEILIDKKTLYSDLDLQNMKKENDSKTIYDAETAELKKTTKGGRKTYRKYSYYRKKPNTKSRRK</sequence>
<dbReference type="PRINTS" id="PR00625">
    <property type="entry name" value="JDOMAIN"/>
</dbReference>
<protein>
    <recommendedName>
        <fullName evidence="4">J domain-containing protein</fullName>
    </recommendedName>
</protein>
<feature type="compositionally biased region" description="Basic and acidic residues" evidence="3">
    <location>
        <begin position="215"/>
        <end position="250"/>
    </location>
</feature>
<dbReference type="InterPro" id="IPR002110">
    <property type="entry name" value="Ankyrin_rpt"/>
</dbReference>
<evidence type="ECO:0000256" key="2">
    <source>
        <dbReference type="ARBA" id="ARBA00023043"/>
    </source>
</evidence>
<dbReference type="GO" id="GO:0005634">
    <property type="term" value="C:nucleus"/>
    <property type="evidence" value="ECO:0007669"/>
    <property type="project" value="TreeGrafter"/>
</dbReference>
<dbReference type="InterPro" id="IPR001623">
    <property type="entry name" value="DnaJ_domain"/>
</dbReference>
<evidence type="ECO:0000256" key="1">
    <source>
        <dbReference type="ARBA" id="ARBA00022737"/>
    </source>
</evidence>
<dbReference type="PROSITE" id="PS50076">
    <property type="entry name" value="DNAJ_2"/>
    <property type="match status" value="1"/>
</dbReference>
<feature type="region of interest" description="Disordered" evidence="3">
    <location>
        <begin position="383"/>
        <end position="407"/>
    </location>
</feature>
<organism evidence="5">
    <name type="scientific">viral metagenome</name>
    <dbReference type="NCBI Taxonomy" id="1070528"/>
    <lineage>
        <taxon>unclassified sequences</taxon>
        <taxon>metagenomes</taxon>
        <taxon>organismal metagenomes</taxon>
    </lineage>
</organism>
<reference evidence="5" key="1">
    <citation type="journal article" date="2020" name="Nature">
        <title>Giant virus diversity and host interactions through global metagenomics.</title>
        <authorList>
            <person name="Schulz F."/>
            <person name="Roux S."/>
            <person name="Paez-Espino D."/>
            <person name="Jungbluth S."/>
            <person name="Walsh D.A."/>
            <person name="Denef V.J."/>
            <person name="McMahon K.D."/>
            <person name="Konstantinidis K.T."/>
            <person name="Eloe-Fadrosh E.A."/>
            <person name="Kyrpides N.C."/>
            <person name="Woyke T."/>
        </authorList>
    </citation>
    <scope>NUCLEOTIDE SEQUENCE</scope>
    <source>
        <strain evidence="5">GVMAG-M-3300023184-51</strain>
    </source>
</reference>
<dbReference type="SMART" id="SM00271">
    <property type="entry name" value="DnaJ"/>
    <property type="match status" value="1"/>
</dbReference>
<dbReference type="PROSITE" id="PS50297">
    <property type="entry name" value="ANK_REP_REGION"/>
    <property type="match status" value="1"/>
</dbReference>
<keyword evidence="1" id="KW-0677">Repeat</keyword>
<dbReference type="PANTHER" id="PTHR24193">
    <property type="entry name" value="ANKYRIN REPEAT PROTEIN"/>
    <property type="match status" value="1"/>
</dbReference>
<dbReference type="SUPFAM" id="SSF48403">
    <property type="entry name" value="Ankyrin repeat"/>
    <property type="match status" value="1"/>
</dbReference>
<dbReference type="GO" id="GO:0045944">
    <property type="term" value="P:positive regulation of transcription by RNA polymerase II"/>
    <property type="evidence" value="ECO:0007669"/>
    <property type="project" value="TreeGrafter"/>
</dbReference>
<keyword evidence="2" id="KW-0040">ANK repeat</keyword>
<dbReference type="EMBL" id="MN740121">
    <property type="protein sequence ID" value="QHT88706.1"/>
    <property type="molecule type" value="Genomic_DNA"/>
</dbReference>